<accession>A0A8J6J385</accession>
<evidence type="ECO:0000313" key="2">
    <source>
        <dbReference type="Proteomes" id="UP000602260"/>
    </source>
</evidence>
<name>A0A8J6J385_9FIRM</name>
<sequence>MISNWDFSLVLAIGELLADPQQPKALLEAKLYAFQQVKGLMCQYEKHGIREDLLDVIFDKKLKLILKAKTASEVKHASEPPKPDYSHGTWREDPFSLPEEELALWAIVSPNNMLIPPAQERYMDLFTRVFGITREQLTNDLLPDVKLEVQ</sequence>
<evidence type="ECO:0000313" key="1">
    <source>
        <dbReference type="EMBL" id="MBC5716934.1"/>
    </source>
</evidence>
<comment type="caution">
    <text evidence="1">The sequence shown here is derived from an EMBL/GenBank/DDBJ whole genome shotgun (WGS) entry which is preliminary data.</text>
</comment>
<dbReference type="EMBL" id="JACOPN010000003">
    <property type="protein sequence ID" value="MBC5716934.1"/>
    <property type="molecule type" value="Genomic_DNA"/>
</dbReference>
<reference evidence="1" key="1">
    <citation type="submission" date="2020-08" db="EMBL/GenBank/DDBJ databases">
        <title>Genome public.</title>
        <authorList>
            <person name="Liu C."/>
            <person name="Sun Q."/>
        </authorList>
    </citation>
    <scope>NUCLEOTIDE SEQUENCE</scope>
    <source>
        <strain evidence="1">BX5</strain>
    </source>
</reference>
<proteinExistence type="predicted"/>
<organism evidence="1 2">
    <name type="scientific">Flintibacter faecis</name>
    <dbReference type="NCBI Taxonomy" id="2763047"/>
    <lineage>
        <taxon>Bacteria</taxon>
        <taxon>Bacillati</taxon>
        <taxon>Bacillota</taxon>
        <taxon>Clostridia</taxon>
        <taxon>Eubacteriales</taxon>
        <taxon>Flintibacter</taxon>
    </lineage>
</organism>
<keyword evidence="2" id="KW-1185">Reference proteome</keyword>
<dbReference type="Proteomes" id="UP000602260">
    <property type="component" value="Unassembled WGS sequence"/>
</dbReference>
<gene>
    <name evidence="1" type="ORF">H8S55_06345</name>
</gene>
<dbReference type="AlphaFoldDB" id="A0A8J6J385"/>
<dbReference type="RefSeq" id="WP_186878254.1">
    <property type="nucleotide sequence ID" value="NZ_JACOPN010000003.1"/>
</dbReference>
<protein>
    <submittedName>
        <fullName evidence="1">Uncharacterized protein</fullName>
    </submittedName>
</protein>